<dbReference type="OrthoDB" id="187171at2759"/>
<dbReference type="GO" id="GO:0046514">
    <property type="term" value="P:ceramide catabolic process"/>
    <property type="evidence" value="ECO:0007669"/>
    <property type="project" value="TreeGrafter"/>
</dbReference>
<evidence type="ECO:0000256" key="1">
    <source>
        <dbReference type="ARBA" id="ARBA00004141"/>
    </source>
</evidence>
<dbReference type="GO" id="GO:0046872">
    <property type="term" value="F:metal ion binding"/>
    <property type="evidence" value="ECO:0007669"/>
    <property type="project" value="UniProtKB-KW"/>
</dbReference>
<keyword evidence="3 9" id="KW-0812">Transmembrane</keyword>
<dbReference type="PANTHER" id="PTHR46187">
    <property type="entry name" value="ALKALINE CERAMIDASE 3"/>
    <property type="match status" value="1"/>
</dbReference>
<proteinExistence type="inferred from homology"/>
<feature type="binding site" evidence="7">
    <location>
        <position position="36"/>
    </location>
    <ligand>
        <name>Ca(2+)</name>
        <dbReference type="ChEBI" id="CHEBI:29108"/>
    </ligand>
</feature>
<evidence type="ECO:0000256" key="6">
    <source>
        <dbReference type="ARBA" id="ARBA00023136"/>
    </source>
</evidence>
<dbReference type="GO" id="GO:0016811">
    <property type="term" value="F:hydrolase activity, acting on carbon-nitrogen (but not peptide) bonds, in linear amides"/>
    <property type="evidence" value="ECO:0007669"/>
    <property type="project" value="InterPro"/>
</dbReference>
<feature type="binding site" evidence="7">
    <location>
        <position position="32"/>
    </location>
    <ligand>
        <name>Ca(2+)</name>
        <dbReference type="ChEBI" id="CHEBI:29108"/>
    </ligand>
</feature>
<dbReference type="STRING" id="1314771.A0A197JYF9"/>
<feature type="transmembrane region" description="Helical" evidence="9">
    <location>
        <begin position="128"/>
        <end position="148"/>
    </location>
</feature>
<dbReference type="GO" id="GO:0046513">
    <property type="term" value="P:ceramide biosynthetic process"/>
    <property type="evidence" value="ECO:0007669"/>
    <property type="project" value="TreeGrafter"/>
</dbReference>
<feature type="binding site" evidence="8">
    <location>
        <position position="232"/>
    </location>
    <ligand>
        <name>Zn(2+)</name>
        <dbReference type="ChEBI" id="CHEBI:29105"/>
        <note>catalytic</note>
    </ligand>
</feature>
<protein>
    <submittedName>
        <fullName evidence="10">Alkaline phytoceramidase</fullName>
    </submittedName>
</protein>
<evidence type="ECO:0000256" key="9">
    <source>
        <dbReference type="SAM" id="Phobius"/>
    </source>
</evidence>
<evidence type="ECO:0000256" key="5">
    <source>
        <dbReference type="ARBA" id="ARBA00022989"/>
    </source>
</evidence>
<keyword evidence="4" id="KW-0378">Hydrolase</keyword>
<feature type="transmembrane region" description="Helical" evidence="9">
    <location>
        <begin position="227"/>
        <end position="248"/>
    </location>
</feature>
<feature type="transmembrane region" description="Helical" evidence="9">
    <location>
        <begin position="46"/>
        <end position="66"/>
    </location>
</feature>
<dbReference type="Proteomes" id="UP000078512">
    <property type="component" value="Unassembled WGS sequence"/>
</dbReference>
<evidence type="ECO:0000256" key="2">
    <source>
        <dbReference type="ARBA" id="ARBA00009780"/>
    </source>
</evidence>
<feature type="transmembrane region" description="Helical" evidence="9">
    <location>
        <begin position="187"/>
        <end position="207"/>
    </location>
</feature>
<feature type="binding site" evidence="7">
    <location>
        <position position="45"/>
    </location>
    <ligand>
        <name>Ca(2+)</name>
        <dbReference type="ChEBI" id="CHEBI:29108"/>
    </ligand>
</feature>
<evidence type="ECO:0000256" key="8">
    <source>
        <dbReference type="PIRSR" id="PIRSR608901-2"/>
    </source>
</evidence>
<feature type="binding site" evidence="7">
    <location>
        <position position="31"/>
    </location>
    <ligand>
        <name>Ca(2+)</name>
        <dbReference type="ChEBI" id="CHEBI:29108"/>
    </ligand>
</feature>
<evidence type="ECO:0000256" key="3">
    <source>
        <dbReference type="ARBA" id="ARBA00022692"/>
    </source>
</evidence>
<dbReference type="InterPro" id="IPR008901">
    <property type="entry name" value="ACER"/>
</dbReference>
<gene>
    <name evidence="10" type="ORF">K457DRAFT_31526</name>
</gene>
<feature type="transmembrane region" description="Helical" evidence="9">
    <location>
        <begin position="154"/>
        <end position="175"/>
    </location>
</feature>
<sequence length="282" mass="31944">MITSSSYNSFNNSTLSNVQPLGFWGNPTSSDWCESNYVKSPYVAEFFNSLSSLSMILVGLAGVYLHSTFEKRFLLAFGSIIVVGIGSIAFHGTLLFPLQMLDEVPMVYCVLVVVYCCAENKSYRRYGAWFPVGLTLYGLLTTVIMLYAGPENHLLEFIVFQSSFIFVVLVVASHITKIYARLTDQSIKRLWGITAATGLTAYAYWNIDFRMCDVMHNLPFGLWNPQFHAWWHVGASICSYMICLLICYDRAENLDRKPRIEWKGGVLPYVVVDKMNTKIKSC</sequence>
<dbReference type="EMBL" id="KV442035">
    <property type="protein sequence ID" value="OAQ30377.1"/>
    <property type="molecule type" value="Genomic_DNA"/>
</dbReference>
<keyword evidence="7" id="KW-0106">Calcium</keyword>
<feature type="transmembrane region" description="Helical" evidence="9">
    <location>
        <begin position="96"/>
        <end position="116"/>
    </location>
</feature>
<name>A0A197JYF9_9FUNG</name>
<evidence type="ECO:0000313" key="10">
    <source>
        <dbReference type="EMBL" id="OAQ30377.1"/>
    </source>
</evidence>
<keyword evidence="11" id="KW-1185">Reference proteome</keyword>
<evidence type="ECO:0000313" key="11">
    <source>
        <dbReference type="Proteomes" id="UP000078512"/>
    </source>
</evidence>
<feature type="binding site" evidence="8">
    <location>
        <position position="91"/>
    </location>
    <ligand>
        <name>Zn(2+)</name>
        <dbReference type="ChEBI" id="CHEBI:29105"/>
        <note>catalytic</note>
    </ligand>
</feature>
<keyword evidence="5 9" id="KW-1133">Transmembrane helix</keyword>
<keyword evidence="8" id="KW-0862">Zinc</keyword>
<evidence type="ECO:0000256" key="7">
    <source>
        <dbReference type="PIRSR" id="PIRSR608901-1"/>
    </source>
</evidence>
<dbReference type="Pfam" id="PF05875">
    <property type="entry name" value="Ceramidase"/>
    <property type="match status" value="1"/>
</dbReference>
<comment type="cofactor">
    <cofactor evidence="8">
        <name>Zn(2+)</name>
        <dbReference type="ChEBI" id="CHEBI:29105"/>
    </cofactor>
</comment>
<feature type="binding site" evidence="8">
    <location>
        <position position="228"/>
    </location>
    <ligand>
        <name>Zn(2+)</name>
        <dbReference type="ChEBI" id="CHEBI:29105"/>
        <note>catalytic</note>
    </ligand>
</feature>
<keyword evidence="6 9" id="KW-0472">Membrane</keyword>
<comment type="similarity">
    <text evidence="2">Belongs to the alkaline ceramidase family.</text>
</comment>
<organism evidence="10 11">
    <name type="scientific">Linnemannia elongata AG-77</name>
    <dbReference type="NCBI Taxonomy" id="1314771"/>
    <lineage>
        <taxon>Eukaryota</taxon>
        <taxon>Fungi</taxon>
        <taxon>Fungi incertae sedis</taxon>
        <taxon>Mucoromycota</taxon>
        <taxon>Mortierellomycotina</taxon>
        <taxon>Mortierellomycetes</taxon>
        <taxon>Mortierellales</taxon>
        <taxon>Mortierellaceae</taxon>
        <taxon>Linnemannia</taxon>
    </lineage>
</organism>
<reference evidence="10 11" key="1">
    <citation type="submission" date="2016-05" db="EMBL/GenBank/DDBJ databases">
        <title>Genome sequencing reveals origins of a unique bacterial endosymbiosis in the earliest lineages of terrestrial Fungi.</title>
        <authorList>
            <consortium name="DOE Joint Genome Institute"/>
            <person name="Uehling J."/>
            <person name="Gryganskyi A."/>
            <person name="Hameed K."/>
            <person name="Tschaplinski T."/>
            <person name="Misztal P."/>
            <person name="Wu S."/>
            <person name="Desiro A."/>
            <person name="Vande Pol N."/>
            <person name="Du Z.-Y."/>
            <person name="Zienkiewicz A."/>
            <person name="Zienkiewicz K."/>
            <person name="Morin E."/>
            <person name="Tisserant E."/>
            <person name="Splivallo R."/>
            <person name="Hainaut M."/>
            <person name="Henrissat B."/>
            <person name="Ohm R."/>
            <person name="Kuo A."/>
            <person name="Yan J."/>
            <person name="Lipzen A."/>
            <person name="Nolan M."/>
            <person name="Labutti K."/>
            <person name="Barry K."/>
            <person name="Goldstein A."/>
            <person name="Labbe J."/>
            <person name="Schadt C."/>
            <person name="Tuskan G."/>
            <person name="Grigoriev I."/>
            <person name="Martin F."/>
            <person name="Vilgalys R."/>
            <person name="Bonito G."/>
        </authorList>
    </citation>
    <scope>NUCLEOTIDE SEQUENCE [LARGE SCALE GENOMIC DNA]</scope>
    <source>
        <strain evidence="10 11">AG-77</strain>
    </source>
</reference>
<dbReference type="AlphaFoldDB" id="A0A197JYF9"/>
<feature type="binding site" evidence="7">
    <location>
        <position position="34"/>
    </location>
    <ligand>
        <name>Ca(2+)</name>
        <dbReference type="ChEBI" id="CHEBI:29108"/>
    </ligand>
</feature>
<comment type="subcellular location">
    <subcellularLocation>
        <location evidence="1">Membrane</location>
        <topology evidence="1">Multi-pass membrane protein</topology>
    </subcellularLocation>
</comment>
<evidence type="ECO:0000256" key="4">
    <source>
        <dbReference type="ARBA" id="ARBA00022801"/>
    </source>
</evidence>
<accession>A0A197JYF9</accession>
<dbReference type="PANTHER" id="PTHR46187:SF3">
    <property type="entry name" value="ALKALINE CERAMIDASE 3"/>
    <property type="match status" value="1"/>
</dbReference>
<keyword evidence="7" id="KW-0479">Metal-binding</keyword>
<feature type="transmembrane region" description="Helical" evidence="9">
    <location>
        <begin position="73"/>
        <end position="90"/>
    </location>
</feature>
<dbReference type="GO" id="GO:0005789">
    <property type="term" value="C:endoplasmic reticulum membrane"/>
    <property type="evidence" value="ECO:0007669"/>
    <property type="project" value="TreeGrafter"/>
</dbReference>